<dbReference type="InterPro" id="IPR019658">
    <property type="entry name" value="DUF2515"/>
</dbReference>
<dbReference type="OrthoDB" id="2690514at2"/>
<dbReference type="KEGG" id="hli:HLI_19855"/>
<name>A0A410MHY3_9BACI</name>
<evidence type="ECO:0000313" key="1">
    <source>
        <dbReference type="EMBL" id="QAS54308.1"/>
    </source>
</evidence>
<protein>
    <submittedName>
        <fullName evidence="1">DUF2515 domain-containing protein</fullName>
    </submittedName>
</protein>
<organism evidence="1 2">
    <name type="scientific">Halobacillus litoralis</name>
    <dbReference type="NCBI Taxonomy" id="45668"/>
    <lineage>
        <taxon>Bacteria</taxon>
        <taxon>Bacillati</taxon>
        <taxon>Bacillota</taxon>
        <taxon>Bacilli</taxon>
        <taxon>Bacillales</taxon>
        <taxon>Bacillaceae</taxon>
        <taxon>Halobacillus</taxon>
    </lineage>
</organism>
<gene>
    <name evidence="1" type="ORF">HLI_19855</name>
</gene>
<dbReference type="RefSeq" id="WP_128526575.1">
    <property type="nucleotide sequence ID" value="NZ_CANLVY010000005.1"/>
</dbReference>
<reference evidence="1 2" key="1">
    <citation type="submission" date="2018-01" db="EMBL/GenBank/DDBJ databases">
        <title>The whole genome sequencing and assembly of Halobacillus litoralis ERB031 strain.</title>
        <authorList>
            <person name="Lee S.-J."/>
            <person name="Park M.-K."/>
            <person name="Kim J.-Y."/>
            <person name="Lee Y.-J."/>
            <person name="Yi H."/>
            <person name="Bahn Y.-S."/>
            <person name="Kim J.F."/>
            <person name="Lee D.-W."/>
        </authorList>
    </citation>
    <scope>NUCLEOTIDE SEQUENCE [LARGE SCALE GENOMIC DNA]</scope>
    <source>
        <strain evidence="1 2">ERB 031</strain>
    </source>
</reference>
<dbReference type="EMBL" id="CP026118">
    <property type="protein sequence ID" value="QAS54308.1"/>
    <property type="molecule type" value="Genomic_DNA"/>
</dbReference>
<dbReference type="Pfam" id="PF10720">
    <property type="entry name" value="DUF2515"/>
    <property type="match status" value="1"/>
</dbReference>
<proteinExistence type="predicted"/>
<accession>A0A410MHY3</accession>
<sequence length="377" mass="44218">MFSAKWRLLKKELKGAMKSASKLADLSENERRMVADIRMATSQANLNNVTRTQAYFAFFKKNPEIHWALLAHLVSRNAGWNMTDLKGEYLPKLLTSKEQTDFFIFLERGNWLIFQDAYPQLLLYEKSRQCGRPLFQLLDALNISKFMRPFWERFWVNGESEELTEALIINEQHYIERRVVHNHQYMETVMDKILFKFQDSLNFNHILFPYNTSAQQKTKIIGGTVHHFSAVDERVFLGRSLYELLFSVNSRLEEIIQWASEHPHSGSRKDFWPQLFNDIDETAPGRVHEMAESPCKRQHKGPKVYSPPLTLAWEDWSHKEAEPGDWFKHVGVLHLMKRKVNQLSGDIEPIYCKTIEEVEMATTAKHTFSRHEKSAPD</sequence>
<evidence type="ECO:0000313" key="2">
    <source>
        <dbReference type="Proteomes" id="UP000287756"/>
    </source>
</evidence>
<dbReference type="Proteomes" id="UP000287756">
    <property type="component" value="Chromosome"/>
</dbReference>
<dbReference type="AlphaFoldDB" id="A0A410MHY3"/>